<sequence>MTRKPCGKLPLPLLDLCHALSQQEQHRCLLIYAYASAYLWPLPWKQEFWCLGAVISFDKHLSTYLRTTATLSSPWEKSTLRSPFNNIGQGTDFSSEMPFYSLRIAEKLKVWKQMEMLLRSRTRTQKENKNERCYLLELPTELLLEIISHLSIVPEACLALTCKRFFAISGEILDSKSLHFTRDFAPLFHHYRNGHNFATPRWQFITLLEDSKWRACSSCLKLHPKTAFSAKDLRRKTDTRTCNLGERAGIVDLCPCKKLTFKDKTDMVEMLKVRRSTVEVLENQFSGGKAERLCWHSCSEMYGSTELNVKIYPELDPNDHLIVRTEYQLSTQGGQLGKEENITPRFGCAHRSMDLWLSSVCQSNFCHIDDSTCTSCKRISSCSSCNTVLKCPKKQPYIHEDGGRETYTFWTERSLGGASLVPDKDWAAQRIHPAEPSVNLENCNELCPWTIREHPPPSWPPALDMDILEPAINDRSMSQLYSSIRMI</sequence>
<proteinExistence type="predicted"/>
<dbReference type="Proteomes" id="UP000184188">
    <property type="component" value="Unassembled WGS sequence"/>
</dbReference>
<dbReference type="AlphaFoldDB" id="A0A1L9S9D6"/>
<dbReference type="SUPFAM" id="SSF81383">
    <property type="entry name" value="F-box domain"/>
    <property type="match status" value="1"/>
</dbReference>
<dbReference type="RefSeq" id="XP_022578291.1">
    <property type="nucleotide sequence ID" value="XM_022723906.1"/>
</dbReference>
<reference evidence="3" key="1">
    <citation type="journal article" date="2017" name="Genome Biol.">
        <title>Comparative genomics reveals high biological diversity and specific adaptations in the industrially and medically important fungal genus Aspergillus.</title>
        <authorList>
            <person name="de Vries R.P."/>
            <person name="Riley R."/>
            <person name="Wiebenga A."/>
            <person name="Aguilar-Osorio G."/>
            <person name="Amillis S."/>
            <person name="Uchima C.A."/>
            <person name="Anderluh G."/>
            <person name="Asadollahi M."/>
            <person name="Askin M."/>
            <person name="Barry K."/>
            <person name="Battaglia E."/>
            <person name="Bayram O."/>
            <person name="Benocci T."/>
            <person name="Braus-Stromeyer S.A."/>
            <person name="Caldana C."/>
            <person name="Canovas D."/>
            <person name="Cerqueira G.C."/>
            <person name="Chen F."/>
            <person name="Chen W."/>
            <person name="Choi C."/>
            <person name="Clum A."/>
            <person name="Dos Santos R.A."/>
            <person name="Damasio A.R."/>
            <person name="Diallinas G."/>
            <person name="Emri T."/>
            <person name="Fekete E."/>
            <person name="Flipphi M."/>
            <person name="Freyberg S."/>
            <person name="Gallo A."/>
            <person name="Gournas C."/>
            <person name="Habgood R."/>
            <person name="Hainaut M."/>
            <person name="Harispe M.L."/>
            <person name="Henrissat B."/>
            <person name="Hilden K.S."/>
            <person name="Hope R."/>
            <person name="Hossain A."/>
            <person name="Karabika E."/>
            <person name="Karaffa L."/>
            <person name="Karanyi Z."/>
            <person name="Krasevec N."/>
            <person name="Kuo A."/>
            <person name="Kusch H."/>
            <person name="LaButti K."/>
            <person name="Lagendijk E.L."/>
            <person name="Lapidus A."/>
            <person name="Levasseur A."/>
            <person name="Lindquist E."/>
            <person name="Lipzen A."/>
            <person name="Logrieco A.F."/>
            <person name="MacCabe A."/>
            <person name="Maekelae M.R."/>
            <person name="Malavazi I."/>
            <person name="Melin P."/>
            <person name="Meyer V."/>
            <person name="Mielnichuk N."/>
            <person name="Miskei M."/>
            <person name="Molnar A.P."/>
            <person name="Mule G."/>
            <person name="Ngan C.Y."/>
            <person name="Orejas M."/>
            <person name="Orosz E."/>
            <person name="Ouedraogo J.P."/>
            <person name="Overkamp K.M."/>
            <person name="Park H.-S."/>
            <person name="Perrone G."/>
            <person name="Piumi F."/>
            <person name="Punt P.J."/>
            <person name="Ram A.F."/>
            <person name="Ramon A."/>
            <person name="Rauscher S."/>
            <person name="Record E."/>
            <person name="Riano-Pachon D.M."/>
            <person name="Robert V."/>
            <person name="Roehrig J."/>
            <person name="Ruller R."/>
            <person name="Salamov A."/>
            <person name="Salih N.S."/>
            <person name="Samson R.A."/>
            <person name="Sandor E."/>
            <person name="Sanguinetti M."/>
            <person name="Schuetze T."/>
            <person name="Sepcic K."/>
            <person name="Shelest E."/>
            <person name="Sherlock G."/>
            <person name="Sophianopoulou V."/>
            <person name="Squina F.M."/>
            <person name="Sun H."/>
            <person name="Susca A."/>
            <person name="Todd R.B."/>
            <person name="Tsang A."/>
            <person name="Unkles S.E."/>
            <person name="van de Wiele N."/>
            <person name="van Rossen-Uffink D."/>
            <person name="Oliveira J.V."/>
            <person name="Vesth T.C."/>
            <person name="Visser J."/>
            <person name="Yu J.-H."/>
            <person name="Zhou M."/>
            <person name="Andersen M.R."/>
            <person name="Archer D.B."/>
            <person name="Baker S.E."/>
            <person name="Benoit I."/>
            <person name="Brakhage A.A."/>
            <person name="Braus G.H."/>
            <person name="Fischer R."/>
            <person name="Frisvad J.C."/>
            <person name="Goldman G.H."/>
            <person name="Houbraken J."/>
            <person name="Oakley B."/>
            <person name="Pocsi I."/>
            <person name="Scazzocchio C."/>
            <person name="Seiboth B."/>
            <person name="vanKuyk P.A."/>
            <person name="Wortman J."/>
            <person name="Dyer P.S."/>
            <person name="Grigoriev I.V."/>
        </authorList>
    </citation>
    <scope>NUCLEOTIDE SEQUENCE [LARGE SCALE GENOMIC DNA]</scope>
    <source>
        <strain evidence="3">CBS 506.65</strain>
    </source>
</reference>
<protein>
    <recommendedName>
        <fullName evidence="1">F-box domain-containing protein</fullName>
    </recommendedName>
</protein>
<dbReference type="Pfam" id="PF00646">
    <property type="entry name" value="F-box"/>
    <property type="match status" value="1"/>
</dbReference>
<keyword evidence="3" id="KW-1185">Reference proteome</keyword>
<accession>A0A1L9S9D6</accession>
<organism evidence="2 3">
    <name type="scientific">Penicilliopsis zonata CBS 506.65</name>
    <dbReference type="NCBI Taxonomy" id="1073090"/>
    <lineage>
        <taxon>Eukaryota</taxon>
        <taxon>Fungi</taxon>
        <taxon>Dikarya</taxon>
        <taxon>Ascomycota</taxon>
        <taxon>Pezizomycotina</taxon>
        <taxon>Eurotiomycetes</taxon>
        <taxon>Eurotiomycetidae</taxon>
        <taxon>Eurotiales</taxon>
        <taxon>Aspergillaceae</taxon>
        <taxon>Penicilliopsis</taxon>
    </lineage>
</organism>
<dbReference type="InterPro" id="IPR036047">
    <property type="entry name" value="F-box-like_dom_sf"/>
</dbReference>
<dbReference type="PROSITE" id="PS50181">
    <property type="entry name" value="FBOX"/>
    <property type="match status" value="1"/>
</dbReference>
<dbReference type="InterPro" id="IPR001810">
    <property type="entry name" value="F-box_dom"/>
</dbReference>
<evidence type="ECO:0000313" key="2">
    <source>
        <dbReference type="EMBL" id="OJJ43781.1"/>
    </source>
</evidence>
<dbReference type="EMBL" id="KV878350">
    <property type="protein sequence ID" value="OJJ43781.1"/>
    <property type="molecule type" value="Genomic_DNA"/>
</dbReference>
<feature type="domain" description="F-box" evidence="1">
    <location>
        <begin position="132"/>
        <end position="183"/>
    </location>
</feature>
<evidence type="ECO:0000313" key="3">
    <source>
        <dbReference type="Proteomes" id="UP000184188"/>
    </source>
</evidence>
<evidence type="ECO:0000259" key="1">
    <source>
        <dbReference type="PROSITE" id="PS50181"/>
    </source>
</evidence>
<dbReference type="OrthoDB" id="3766406at2759"/>
<dbReference type="STRING" id="1073090.A0A1L9S9D6"/>
<dbReference type="VEuPathDB" id="FungiDB:ASPZODRAFT_135807"/>
<dbReference type="GeneID" id="34610371"/>
<name>A0A1L9S9D6_9EURO</name>
<gene>
    <name evidence="2" type="ORF">ASPZODRAFT_135807</name>
</gene>